<evidence type="ECO:0000259" key="6">
    <source>
        <dbReference type="Pfam" id="PF02631"/>
    </source>
</evidence>
<organism evidence="9 10">
    <name type="scientific">Thiohalophilus thiocyanatoxydans</name>
    <dbReference type="NCBI Taxonomy" id="381308"/>
    <lineage>
        <taxon>Bacteria</taxon>
        <taxon>Pseudomonadati</taxon>
        <taxon>Pseudomonadota</taxon>
        <taxon>Gammaproteobacteria</taxon>
        <taxon>Thiohalomonadales</taxon>
        <taxon>Thiohalophilaceae</taxon>
        <taxon>Thiohalophilus</taxon>
    </lineage>
</organism>
<evidence type="ECO:0000259" key="8">
    <source>
        <dbReference type="Pfam" id="PF21982"/>
    </source>
</evidence>
<proteinExistence type="inferred from homology"/>
<reference evidence="9 10" key="1">
    <citation type="submission" date="2019-03" db="EMBL/GenBank/DDBJ databases">
        <title>Genomic Encyclopedia of Type Strains, Phase IV (KMG-IV): sequencing the most valuable type-strain genomes for metagenomic binning, comparative biology and taxonomic classification.</title>
        <authorList>
            <person name="Goeker M."/>
        </authorList>
    </citation>
    <scope>NUCLEOTIDE SEQUENCE [LARGE SCALE GENOMIC DNA]</scope>
    <source>
        <strain evidence="9 10">DSM 16326</strain>
    </source>
</reference>
<evidence type="ECO:0000256" key="4">
    <source>
        <dbReference type="ARBA" id="ARBA00022490"/>
    </source>
</evidence>
<dbReference type="Pfam" id="PF21982">
    <property type="entry name" value="RecX_HTH1"/>
    <property type="match status" value="1"/>
</dbReference>
<accession>A0A4R8IQ60</accession>
<evidence type="ECO:0000259" key="7">
    <source>
        <dbReference type="Pfam" id="PF21981"/>
    </source>
</evidence>
<comment type="function">
    <text evidence="5">Modulates RecA activity.</text>
</comment>
<comment type="similarity">
    <text evidence="2 5">Belongs to the RecX family.</text>
</comment>
<evidence type="ECO:0000256" key="3">
    <source>
        <dbReference type="ARBA" id="ARBA00018111"/>
    </source>
</evidence>
<dbReference type="InterPro" id="IPR053925">
    <property type="entry name" value="RecX_HTH_3rd"/>
</dbReference>
<dbReference type="Pfam" id="PF21981">
    <property type="entry name" value="RecX_HTH3"/>
    <property type="match status" value="1"/>
</dbReference>
<evidence type="ECO:0000256" key="2">
    <source>
        <dbReference type="ARBA" id="ARBA00009695"/>
    </source>
</evidence>
<dbReference type="InterPro" id="IPR053926">
    <property type="entry name" value="RecX_HTH_1st"/>
</dbReference>
<evidence type="ECO:0000256" key="1">
    <source>
        <dbReference type="ARBA" id="ARBA00004496"/>
    </source>
</evidence>
<dbReference type="OrthoDB" id="7066780at2"/>
<dbReference type="Pfam" id="PF02631">
    <property type="entry name" value="RecX_HTH2"/>
    <property type="match status" value="1"/>
</dbReference>
<evidence type="ECO:0000256" key="5">
    <source>
        <dbReference type="HAMAP-Rule" id="MF_01114"/>
    </source>
</evidence>
<dbReference type="InterPro" id="IPR053924">
    <property type="entry name" value="RecX_HTH_2nd"/>
</dbReference>
<feature type="domain" description="RecX second three-helical" evidence="6">
    <location>
        <begin position="51"/>
        <end position="91"/>
    </location>
</feature>
<dbReference type="PANTHER" id="PTHR33602:SF1">
    <property type="entry name" value="REGULATORY PROTEIN RECX FAMILY PROTEIN"/>
    <property type="match status" value="1"/>
</dbReference>
<protein>
    <recommendedName>
        <fullName evidence="3 5">Regulatory protein RecX</fullName>
    </recommendedName>
</protein>
<dbReference type="EMBL" id="SOQX01000002">
    <property type="protein sequence ID" value="TDY02414.1"/>
    <property type="molecule type" value="Genomic_DNA"/>
</dbReference>
<dbReference type="Proteomes" id="UP000294914">
    <property type="component" value="Unassembled WGS sequence"/>
</dbReference>
<comment type="caution">
    <text evidence="9">The sequence shown here is derived from an EMBL/GenBank/DDBJ whole genome shotgun (WGS) entry which is preliminary data.</text>
</comment>
<dbReference type="GO" id="GO:0006282">
    <property type="term" value="P:regulation of DNA repair"/>
    <property type="evidence" value="ECO:0007669"/>
    <property type="project" value="UniProtKB-UniRule"/>
</dbReference>
<dbReference type="InterPro" id="IPR036388">
    <property type="entry name" value="WH-like_DNA-bd_sf"/>
</dbReference>
<gene>
    <name evidence="5" type="primary">recX</name>
    <name evidence="9" type="ORF">EDC23_0782</name>
</gene>
<evidence type="ECO:0000313" key="9">
    <source>
        <dbReference type="EMBL" id="TDY02414.1"/>
    </source>
</evidence>
<feature type="domain" description="RecX first three-helical" evidence="8">
    <location>
        <begin position="6"/>
        <end position="44"/>
    </location>
</feature>
<dbReference type="GO" id="GO:0005737">
    <property type="term" value="C:cytoplasm"/>
    <property type="evidence" value="ECO:0007669"/>
    <property type="project" value="UniProtKB-SubCell"/>
</dbReference>
<dbReference type="InterPro" id="IPR003783">
    <property type="entry name" value="Regulatory_RecX"/>
</dbReference>
<dbReference type="RefSeq" id="WP_134081388.1">
    <property type="nucleotide sequence ID" value="NZ_SOQX01000002.1"/>
</dbReference>
<dbReference type="HAMAP" id="MF_01114">
    <property type="entry name" value="RecX"/>
    <property type="match status" value="1"/>
</dbReference>
<keyword evidence="4 5" id="KW-0963">Cytoplasm</keyword>
<comment type="subcellular location">
    <subcellularLocation>
        <location evidence="1 5">Cytoplasm</location>
    </subcellularLocation>
</comment>
<evidence type="ECO:0000313" key="10">
    <source>
        <dbReference type="Proteomes" id="UP000294914"/>
    </source>
</evidence>
<dbReference type="AlphaFoldDB" id="A0A4R8IQ60"/>
<name>A0A4R8IQ60_9GAMM</name>
<dbReference type="PANTHER" id="PTHR33602">
    <property type="entry name" value="REGULATORY PROTEIN RECX FAMILY PROTEIN"/>
    <property type="match status" value="1"/>
</dbReference>
<dbReference type="Gene3D" id="1.10.10.10">
    <property type="entry name" value="Winged helix-like DNA-binding domain superfamily/Winged helix DNA-binding domain"/>
    <property type="match status" value="3"/>
</dbReference>
<sequence length="146" mass="16924">MAKSVREAAMDLLSRREHSTCELQQKLVRKGYAEEEVASALQRLADENLLSDERFVEAFVHSRQTRGSGPRKIIAELSQKGVSETLISQYLDERSPVWIDLAREVRVRKFGAALPEEYREKARQMRFLQQRGFTTEQIQNVVRDDD</sequence>
<keyword evidence="10" id="KW-1185">Reference proteome</keyword>
<feature type="domain" description="RecX third three-helical" evidence="7">
    <location>
        <begin position="100"/>
        <end position="142"/>
    </location>
</feature>